<sequence>MFKYILATAKSSSLFVTSVLLLALLLTTVPSALSSMQSSKLATNESIAQFGRGSYDLLVRPDSARTEIEKSKNIVEENFLTGGKGGISLEQYHAIKVLADVEYAAPVSVLGFFTNDTGGSVVDLPKPADGVKTTSIRISAETGLASEYNVAQDTNVMSFPFQDFPILPSRSLEFRHVDQHYQVNLTLPAIYNLIVAVDPEQEELITGKQLNIFPSLPLNISGSREATEVDSKNITQIPLLINEDIKVPLKVVLEERSPQGSAQIWRQKAEQVYDLQKDGGPFFAEALKTPTDKSTHYDLTPFLDPFQVKKLVLENDGKVRVGSGGLSSMLLSSVYYQTDRLHYAPSTDLSSDLELIPSEKSGTTYYRPLVRDGLAEDHVQKNISLYKFSIVGKYKGEQVGNDPLNPSPLGIYTFSPVRQIIDRNGEQVNNLLTKDITPDTFLPIQASALTNLEAAEYLKGDTPIDAIRVRVSGIEKYDEHAEAKILQVAEQIQKTTGLHTDVIAGASKQNVRVSIPAVGDRPAVGVVQEVWTTLGIATQIKEAVNQLSIWVTVAMAIITILYSTVHTQTLFLLRKKEFTILQAIGWSMRDISKMLMLEWVIKAGAGFLLSLVLMAILSAFIEFPSFWLICIGVQLLIAGLLLLTVFLTVKRMEESELKLGKDAEWKQNKTQLHSILGISWGNFKGQFKYNAWNILLIAISGAVALFTFNLVLASNQNIGTTFLGSAVNAASNASQWLIIFASMSMVVYGLFEASRALVAKRDREIYILRVIGWSVSHITKLIVNELLLVFGIGCSLALLIGFGSFRILFDKFPVTPLLQTGALLGGVLLLLIVALSNLRRRAQQLH</sequence>
<feature type="transmembrane region" description="Helical" evidence="7">
    <location>
        <begin position="626"/>
        <end position="649"/>
    </location>
</feature>
<dbReference type="InterPro" id="IPR003838">
    <property type="entry name" value="ABC3_permease_C"/>
</dbReference>
<accession>A0ABW5A1H1</accession>
<evidence type="ECO:0000256" key="4">
    <source>
        <dbReference type="ARBA" id="ARBA00022989"/>
    </source>
</evidence>
<feature type="transmembrane region" description="Helical" evidence="7">
    <location>
        <begin position="817"/>
        <end position="838"/>
    </location>
</feature>
<evidence type="ECO:0000256" key="3">
    <source>
        <dbReference type="ARBA" id="ARBA00022692"/>
    </source>
</evidence>
<comment type="similarity">
    <text evidence="6">Belongs to the ABC-4 integral membrane protein family.</text>
</comment>
<keyword evidence="10" id="KW-1185">Reference proteome</keyword>
<feature type="domain" description="ABC3 transporter permease C-terminal" evidence="8">
    <location>
        <begin position="552"/>
        <end position="651"/>
    </location>
</feature>
<dbReference type="RefSeq" id="WP_386049407.1">
    <property type="nucleotide sequence ID" value="NZ_JBHUIO010000011.1"/>
</dbReference>
<keyword evidence="5 7" id="KW-0472">Membrane</keyword>
<proteinExistence type="inferred from homology"/>
<evidence type="ECO:0000256" key="6">
    <source>
        <dbReference type="ARBA" id="ARBA00038076"/>
    </source>
</evidence>
<comment type="subcellular location">
    <subcellularLocation>
        <location evidence="1">Cell membrane</location>
        <topology evidence="1">Multi-pass membrane protein</topology>
    </subcellularLocation>
</comment>
<dbReference type="PANTHER" id="PTHR30572">
    <property type="entry name" value="MEMBRANE COMPONENT OF TRANSPORTER-RELATED"/>
    <property type="match status" value="1"/>
</dbReference>
<gene>
    <name evidence="9" type="ORF">ACFSOY_19075</name>
</gene>
<evidence type="ECO:0000256" key="2">
    <source>
        <dbReference type="ARBA" id="ARBA00022475"/>
    </source>
</evidence>
<keyword evidence="3 7" id="KW-0812">Transmembrane</keyword>
<dbReference type="Pfam" id="PF02687">
    <property type="entry name" value="FtsX"/>
    <property type="match status" value="2"/>
</dbReference>
<evidence type="ECO:0000256" key="7">
    <source>
        <dbReference type="SAM" id="Phobius"/>
    </source>
</evidence>
<evidence type="ECO:0000256" key="1">
    <source>
        <dbReference type="ARBA" id="ARBA00004651"/>
    </source>
</evidence>
<protein>
    <submittedName>
        <fullName evidence="9">FtsX-like permease family protein</fullName>
    </submittedName>
</protein>
<evidence type="ECO:0000313" key="10">
    <source>
        <dbReference type="Proteomes" id="UP001597343"/>
    </source>
</evidence>
<keyword evidence="2" id="KW-1003">Cell membrane</keyword>
<keyword evidence="4 7" id="KW-1133">Transmembrane helix</keyword>
<organism evidence="9 10">
    <name type="scientific">Tumebacillus lipolyticus</name>
    <dbReference type="NCBI Taxonomy" id="1280370"/>
    <lineage>
        <taxon>Bacteria</taxon>
        <taxon>Bacillati</taxon>
        <taxon>Bacillota</taxon>
        <taxon>Bacilli</taxon>
        <taxon>Bacillales</taxon>
        <taxon>Alicyclobacillaceae</taxon>
        <taxon>Tumebacillus</taxon>
    </lineage>
</organism>
<dbReference type="InterPro" id="IPR050250">
    <property type="entry name" value="Macrolide_Exporter_MacB"/>
</dbReference>
<feature type="transmembrane region" description="Helical" evidence="7">
    <location>
        <begin position="594"/>
        <end position="620"/>
    </location>
</feature>
<evidence type="ECO:0000256" key="5">
    <source>
        <dbReference type="ARBA" id="ARBA00023136"/>
    </source>
</evidence>
<feature type="transmembrane region" description="Helical" evidence="7">
    <location>
        <begin position="547"/>
        <end position="573"/>
    </location>
</feature>
<dbReference type="EMBL" id="JBHUIO010000011">
    <property type="protein sequence ID" value="MFD2172072.1"/>
    <property type="molecule type" value="Genomic_DNA"/>
</dbReference>
<dbReference type="PANTHER" id="PTHR30572:SF4">
    <property type="entry name" value="ABC TRANSPORTER PERMEASE YTRF"/>
    <property type="match status" value="1"/>
</dbReference>
<name>A0ABW5A1H1_9BACL</name>
<feature type="domain" description="ABC3 transporter permease C-terminal" evidence="8">
    <location>
        <begin position="737"/>
        <end position="835"/>
    </location>
</feature>
<feature type="transmembrane region" description="Helical" evidence="7">
    <location>
        <begin position="692"/>
        <end position="713"/>
    </location>
</feature>
<reference evidence="10" key="1">
    <citation type="journal article" date="2019" name="Int. J. Syst. Evol. Microbiol.">
        <title>The Global Catalogue of Microorganisms (GCM) 10K type strain sequencing project: providing services to taxonomists for standard genome sequencing and annotation.</title>
        <authorList>
            <consortium name="The Broad Institute Genomics Platform"/>
            <consortium name="The Broad Institute Genome Sequencing Center for Infectious Disease"/>
            <person name="Wu L."/>
            <person name="Ma J."/>
        </authorList>
    </citation>
    <scope>NUCLEOTIDE SEQUENCE [LARGE SCALE GENOMIC DNA]</scope>
    <source>
        <strain evidence="10">CGMCC 1.13574</strain>
    </source>
</reference>
<comment type="caution">
    <text evidence="9">The sequence shown here is derived from an EMBL/GenBank/DDBJ whole genome shotgun (WGS) entry which is preliminary data.</text>
</comment>
<feature type="transmembrane region" description="Helical" evidence="7">
    <location>
        <begin position="786"/>
        <end position="805"/>
    </location>
</feature>
<evidence type="ECO:0000313" key="9">
    <source>
        <dbReference type="EMBL" id="MFD2172072.1"/>
    </source>
</evidence>
<dbReference type="Proteomes" id="UP001597343">
    <property type="component" value="Unassembled WGS sequence"/>
</dbReference>
<feature type="transmembrane region" description="Helical" evidence="7">
    <location>
        <begin position="733"/>
        <end position="751"/>
    </location>
</feature>
<evidence type="ECO:0000259" key="8">
    <source>
        <dbReference type="Pfam" id="PF02687"/>
    </source>
</evidence>